<keyword evidence="2" id="KW-1185">Reference proteome</keyword>
<protein>
    <submittedName>
        <fullName evidence="1">Uncharacterized protein</fullName>
    </submittedName>
</protein>
<evidence type="ECO:0000313" key="2">
    <source>
        <dbReference type="Proteomes" id="UP000076609"/>
    </source>
</evidence>
<sequence>MYGVRPAKRLAGCTDRRGVGTGDETVAARYFRQLGAPPGAGAVIEFRQHDRDGMQNEDASGSYRTTSSAAALLDRYRAACRRIGLTVLPTAETRTYYPAALFDGPVVVTVTPQCAGSRCDVFAEVVG</sequence>
<dbReference type="EMBL" id="LQQO01000003">
    <property type="protein sequence ID" value="KZE18074.1"/>
    <property type="molecule type" value="Genomic_DNA"/>
</dbReference>
<reference evidence="2" key="1">
    <citation type="submission" date="2016-01" db="EMBL/GenBank/DDBJ databases">
        <title>Draft genome of Chromobacterium sp. F49.</title>
        <authorList>
            <person name="Hong K.W."/>
        </authorList>
    </citation>
    <scope>NUCLEOTIDE SEQUENCE [LARGE SCALE GENOMIC DNA]</scope>
    <source>
        <strain evidence="2">CN3</strain>
    </source>
</reference>
<evidence type="ECO:0000313" key="1">
    <source>
        <dbReference type="EMBL" id="KZE18074.1"/>
    </source>
</evidence>
<dbReference type="Proteomes" id="UP000076609">
    <property type="component" value="Unassembled WGS sequence"/>
</dbReference>
<comment type="caution">
    <text evidence="1">The sequence shown here is derived from an EMBL/GenBank/DDBJ whole genome shotgun (WGS) entry which is preliminary data.</text>
</comment>
<proteinExistence type="predicted"/>
<name>A0ABR5YFQ1_9SPHN</name>
<gene>
    <name evidence="1" type="ORF">AVT10_09815</name>
</gene>
<organism evidence="1 2">
    <name type="scientific">Sphingomonas hankookensis</name>
    <dbReference type="NCBI Taxonomy" id="563996"/>
    <lineage>
        <taxon>Bacteria</taxon>
        <taxon>Pseudomonadati</taxon>
        <taxon>Pseudomonadota</taxon>
        <taxon>Alphaproteobacteria</taxon>
        <taxon>Sphingomonadales</taxon>
        <taxon>Sphingomonadaceae</taxon>
        <taxon>Sphingomonas</taxon>
    </lineage>
</organism>
<accession>A0ABR5YFQ1</accession>